<feature type="signal peptide" evidence="1">
    <location>
        <begin position="1"/>
        <end position="26"/>
    </location>
</feature>
<gene>
    <name evidence="2" type="ORF">A2154_00545</name>
</gene>
<accession>A0A1F5Z8F0</accession>
<dbReference type="AlphaFoldDB" id="A0A1F5Z8F0"/>
<dbReference type="STRING" id="1798373.A2154_00545"/>
<organism evidence="2 3">
    <name type="scientific">Candidatus Gottesmanbacteria bacterium RBG_16_43_7</name>
    <dbReference type="NCBI Taxonomy" id="1798373"/>
    <lineage>
        <taxon>Bacteria</taxon>
        <taxon>Candidatus Gottesmaniibacteriota</taxon>
    </lineage>
</organism>
<evidence type="ECO:0008006" key="4">
    <source>
        <dbReference type="Google" id="ProtNLM"/>
    </source>
</evidence>
<sequence length="200" mass="22262">MKHILVAAILALLVSIIPLPGTQAHAQSTKEAESEIGGKTPDAGMAESETAAVKIDYTLPYPGILTDHPLYMLKAWRDLIMQIFIIDPVKKIEFQILQSDKFFGMGIMYVSDNKWESAQNVFTRSVNATEQAIKMTAETNQGISKVPVMTIEHIEKSLQKHQELLQEMASGRSGSQKDILTTELERASQLRQKVQQLLAP</sequence>
<dbReference type="Proteomes" id="UP000176854">
    <property type="component" value="Unassembled WGS sequence"/>
</dbReference>
<name>A0A1F5Z8F0_9BACT</name>
<protein>
    <recommendedName>
        <fullName evidence="4">DUF5667 domain-containing protein</fullName>
    </recommendedName>
</protein>
<comment type="caution">
    <text evidence="2">The sequence shown here is derived from an EMBL/GenBank/DDBJ whole genome shotgun (WGS) entry which is preliminary data.</text>
</comment>
<proteinExistence type="predicted"/>
<evidence type="ECO:0000313" key="2">
    <source>
        <dbReference type="EMBL" id="OGG08584.1"/>
    </source>
</evidence>
<feature type="chain" id="PRO_5009522831" description="DUF5667 domain-containing protein" evidence="1">
    <location>
        <begin position="27"/>
        <end position="200"/>
    </location>
</feature>
<evidence type="ECO:0000256" key="1">
    <source>
        <dbReference type="SAM" id="SignalP"/>
    </source>
</evidence>
<dbReference type="EMBL" id="MFJC01000060">
    <property type="protein sequence ID" value="OGG08584.1"/>
    <property type="molecule type" value="Genomic_DNA"/>
</dbReference>
<evidence type="ECO:0000313" key="3">
    <source>
        <dbReference type="Proteomes" id="UP000176854"/>
    </source>
</evidence>
<reference evidence="2 3" key="1">
    <citation type="journal article" date="2016" name="Nat. Commun.">
        <title>Thousands of microbial genomes shed light on interconnected biogeochemical processes in an aquifer system.</title>
        <authorList>
            <person name="Anantharaman K."/>
            <person name="Brown C.T."/>
            <person name="Hug L.A."/>
            <person name="Sharon I."/>
            <person name="Castelle C.J."/>
            <person name="Probst A.J."/>
            <person name="Thomas B.C."/>
            <person name="Singh A."/>
            <person name="Wilkins M.J."/>
            <person name="Karaoz U."/>
            <person name="Brodie E.L."/>
            <person name="Williams K.H."/>
            <person name="Hubbard S.S."/>
            <person name="Banfield J.F."/>
        </authorList>
    </citation>
    <scope>NUCLEOTIDE SEQUENCE [LARGE SCALE GENOMIC DNA]</scope>
</reference>
<keyword evidence="1" id="KW-0732">Signal</keyword>